<dbReference type="AlphaFoldDB" id="A0A4S8KSY0"/>
<keyword evidence="5" id="KW-1185">Reference proteome</keyword>
<dbReference type="GO" id="GO:0008270">
    <property type="term" value="F:zinc ion binding"/>
    <property type="evidence" value="ECO:0007669"/>
    <property type="project" value="UniProtKB-KW"/>
</dbReference>
<dbReference type="OrthoDB" id="3208495at2759"/>
<accession>A0A4S8KSY0</accession>
<proteinExistence type="predicted"/>
<protein>
    <recommendedName>
        <fullName evidence="3">C2H2-type domain-containing protein</fullName>
    </recommendedName>
</protein>
<keyword evidence="1" id="KW-0863">Zinc-finger</keyword>
<organism evidence="4 5">
    <name type="scientific">Dendrothele bispora (strain CBS 962.96)</name>
    <dbReference type="NCBI Taxonomy" id="1314807"/>
    <lineage>
        <taxon>Eukaryota</taxon>
        <taxon>Fungi</taxon>
        <taxon>Dikarya</taxon>
        <taxon>Basidiomycota</taxon>
        <taxon>Agaricomycotina</taxon>
        <taxon>Agaricomycetes</taxon>
        <taxon>Agaricomycetidae</taxon>
        <taxon>Agaricales</taxon>
        <taxon>Agaricales incertae sedis</taxon>
        <taxon>Dendrothele</taxon>
    </lineage>
</organism>
<dbReference type="EMBL" id="ML180127">
    <property type="protein sequence ID" value="THU78823.1"/>
    <property type="molecule type" value="Genomic_DNA"/>
</dbReference>
<evidence type="ECO:0000313" key="5">
    <source>
        <dbReference type="Proteomes" id="UP000297245"/>
    </source>
</evidence>
<feature type="domain" description="C2H2-type" evidence="3">
    <location>
        <begin position="3"/>
        <end position="33"/>
    </location>
</feature>
<evidence type="ECO:0000256" key="2">
    <source>
        <dbReference type="SAM" id="MobiDB-lite"/>
    </source>
</evidence>
<feature type="region of interest" description="Disordered" evidence="2">
    <location>
        <begin position="19"/>
        <end position="97"/>
    </location>
</feature>
<feature type="compositionally biased region" description="Pro residues" evidence="2">
    <location>
        <begin position="133"/>
        <end position="159"/>
    </location>
</feature>
<feature type="region of interest" description="Disordered" evidence="2">
    <location>
        <begin position="126"/>
        <end position="170"/>
    </location>
</feature>
<dbReference type="Proteomes" id="UP000297245">
    <property type="component" value="Unassembled WGS sequence"/>
</dbReference>
<evidence type="ECO:0000256" key="1">
    <source>
        <dbReference type="PROSITE-ProRule" id="PRU00042"/>
    </source>
</evidence>
<reference evidence="4 5" key="1">
    <citation type="journal article" date="2019" name="Nat. Ecol. Evol.">
        <title>Megaphylogeny resolves global patterns of mushroom evolution.</title>
        <authorList>
            <person name="Varga T."/>
            <person name="Krizsan K."/>
            <person name="Foldi C."/>
            <person name="Dima B."/>
            <person name="Sanchez-Garcia M."/>
            <person name="Sanchez-Ramirez S."/>
            <person name="Szollosi G.J."/>
            <person name="Szarkandi J.G."/>
            <person name="Papp V."/>
            <person name="Albert L."/>
            <person name="Andreopoulos W."/>
            <person name="Angelini C."/>
            <person name="Antonin V."/>
            <person name="Barry K.W."/>
            <person name="Bougher N.L."/>
            <person name="Buchanan P."/>
            <person name="Buyck B."/>
            <person name="Bense V."/>
            <person name="Catcheside P."/>
            <person name="Chovatia M."/>
            <person name="Cooper J."/>
            <person name="Damon W."/>
            <person name="Desjardin D."/>
            <person name="Finy P."/>
            <person name="Geml J."/>
            <person name="Haridas S."/>
            <person name="Hughes K."/>
            <person name="Justo A."/>
            <person name="Karasinski D."/>
            <person name="Kautmanova I."/>
            <person name="Kiss B."/>
            <person name="Kocsube S."/>
            <person name="Kotiranta H."/>
            <person name="LaButti K.M."/>
            <person name="Lechner B.E."/>
            <person name="Liimatainen K."/>
            <person name="Lipzen A."/>
            <person name="Lukacs Z."/>
            <person name="Mihaltcheva S."/>
            <person name="Morgado L.N."/>
            <person name="Niskanen T."/>
            <person name="Noordeloos M.E."/>
            <person name="Ohm R.A."/>
            <person name="Ortiz-Santana B."/>
            <person name="Ovrebo C."/>
            <person name="Racz N."/>
            <person name="Riley R."/>
            <person name="Savchenko A."/>
            <person name="Shiryaev A."/>
            <person name="Soop K."/>
            <person name="Spirin V."/>
            <person name="Szebenyi C."/>
            <person name="Tomsovsky M."/>
            <person name="Tulloss R.E."/>
            <person name="Uehling J."/>
            <person name="Grigoriev I.V."/>
            <person name="Vagvolgyi C."/>
            <person name="Papp T."/>
            <person name="Martin F.M."/>
            <person name="Miettinen O."/>
            <person name="Hibbett D.S."/>
            <person name="Nagy L.G."/>
        </authorList>
    </citation>
    <scope>NUCLEOTIDE SEQUENCE [LARGE SCALE GENOMIC DNA]</scope>
    <source>
        <strain evidence="4 5">CBS 962.96</strain>
    </source>
</reference>
<sequence length="269" mass="29456">MMYECSSCPKKFKSSAALANHRKQSQKCSGIQPKLRSRKDRVSRTSEVGGDFAIAPGAPSNSESVPGEPSAMVIDEPEPTTANNPLAPPPNALKPSRTGRARFLPARYIDQIPALSHDMPNIFPFLKQTSVSPPAPPPRSTPIPSPEPTPTPPPEPTPAPEHEDESEKTPQMAYFNTEPNEFGVYHSYLQMPQKIPDEQIPFTDICEGPGFPCPLPSKPLSIFGTAVQTLQNTFAPFLNATIFLLMAWFYNGHESKSLADLDNLLHKVV</sequence>
<evidence type="ECO:0000259" key="3">
    <source>
        <dbReference type="PROSITE" id="PS50157"/>
    </source>
</evidence>
<dbReference type="PROSITE" id="PS50157">
    <property type="entry name" value="ZINC_FINGER_C2H2_2"/>
    <property type="match status" value="1"/>
</dbReference>
<gene>
    <name evidence="4" type="ORF">K435DRAFT_811225</name>
</gene>
<evidence type="ECO:0000313" key="4">
    <source>
        <dbReference type="EMBL" id="THU78823.1"/>
    </source>
</evidence>
<dbReference type="InterPro" id="IPR013087">
    <property type="entry name" value="Znf_C2H2_type"/>
</dbReference>
<keyword evidence="1" id="KW-0479">Metal-binding</keyword>
<name>A0A4S8KSY0_DENBC</name>
<keyword evidence="1" id="KW-0862">Zinc</keyword>